<evidence type="ECO:0000313" key="4">
    <source>
        <dbReference type="EMBL" id="AWI10229.1"/>
    </source>
</evidence>
<keyword evidence="5" id="KW-1185">Reference proteome</keyword>
<feature type="domain" description="Asl1-like glycosyl hydrolase catalytic" evidence="3">
    <location>
        <begin position="227"/>
        <end position="332"/>
    </location>
</feature>
<dbReference type="OrthoDB" id="187633at2"/>
<dbReference type="PANTHER" id="PTHR12631">
    <property type="entry name" value="ALPHA-L-IDURONIDASE"/>
    <property type="match status" value="1"/>
</dbReference>
<dbReference type="GO" id="GO:0004553">
    <property type="term" value="F:hydrolase activity, hydrolyzing O-glycosyl compounds"/>
    <property type="evidence" value="ECO:0007669"/>
    <property type="project" value="TreeGrafter"/>
</dbReference>
<dbReference type="AlphaFoldDB" id="A0A2U8E5L3"/>
<keyword evidence="2" id="KW-0472">Membrane</keyword>
<feature type="transmembrane region" description="Helical" evidence="2">
    <location>
        <begin position="43"/>
        <end position="63"/>
    </location>
</feature>
<gene>
    <name evidence="4" type="ORF">CKA38_14090</name>
</gene>
<proteinExistence type="predicted"/>
<evidence type="ECO:0000313" key="5">
    <source>
        <dbReference type="Proteomes" id="UP000244896"/>
    </source>
</evidence>
<dbReference type="InterPro" id="IPR051923">
    <property type="entry name" value="Glycosyl_Hydrolase_39"/>
</dbReference>
<dbReference type="SUPFAM" id="SSF51445">
    <property type="entry name" value="(Trans)glycosidases"/>
    <property type="match status" value="1"/>
</dbReference>
<feature type="region of interest" description="Disordered" evidence="1">
    <location>
        <begin position="670"/>
        <end position="697"/>
    </location>
</feature>
<reference evidence="4 5" key="1">
    <citation type="journal article" date="2018" name="Syst. Appl. Microbiol.">
        <title>Ereboglobus luteus gen. nov. sp. nov. from cockroach guts, and new insights into the oxygen relationship of the genera Opitutus and Didymococcus (Verrucomicrobia: Opitutaceae).</title>
        <authorList>
            <person name="Tegtmeier D."/>
            <person name="Belitz A."/>
            <person name="Radek R."/>
            <person name="Heimerl T."/>
            <person name="Brune A."/>
        </authorList>
    </citation>
    <scope>NUCLEOTIDE SEQUENCE [LARGE SCALE GENOMIC DNA]</scope>
    <source>
        <strain evidence="4 5">Ho45</strain>
    </source>
</reference>
<dbReference type="Proteomes" id="UP000244896">
    <property type="component" value="Chromosome"/>
</dbReference>
<sequence>MIGSTNNIINFMKTIMRFQSQPRTSFRSILFQNKYNIPQKPSFLGRLGGMLVIIMCFIAGPSLTADSITMDYFGICDGPMNRGDDYLKQCDEIIATGIKWVRMGPSWNRIEKSKGVYDQDYLARCDAVVNRLTANGVNILWILSYTAPWASSSATRPTFHKPANWADWEDFVQFVCTRYKGKITHWEIWNEQDHPSKTFWEDTPADYTVLLQKASAKARAVDSENKILIGGFTGAGAAYLNTLFEEDPALGSYFDIMAYHVYVDSPNMVARYEQFIAVMEQRNIADKPIWITETGYTTNGESSLEVTKADWVDQARVTQFSLPGIQKIFWYDYRCPEPYGDIAMEHFGLELADRTPLKAYYHYQGGDCAETNFALQKAYPTEAAQRLTLTFVDDAGGKAGIEDYADDGSSKLIPAGHYMVCRINDHYIYGNNHGLDSTVTLEVTYWDEGTHDWQLQYQTATTTVQTLTGSRTNTLEWKTQKFTITDHDFKNGQSWGGDFRIFAGTYDALAVSRVAVCREMNPARVILGYTNYNKLMEQVIDTNPSNNAYSIPWTIGGRECRKIENGSKYLYFKVCDGVVRTGDTNVTVGVLYYDAGSDNIVLQYQSTTSDGDTVNAQPIVKTNTNTWKYGTFHLTDAQFDNSRSWKSDFRIYSGADGSPEYIAMVDVRRKDDGDNEPEPPEPPPPGPGDNSDSSGGGGGAVSIWFFLTAAALAIFRRR</sequence>
<accession>A0A2U8E5L3</accession>
<dbReference type="KEGG" id="elut:CKA38_14090"/>
<keyword evidence="2" id="KW-0812">Transmembrane</keyword>
<dbReference type="Gene3D" id="3.20.20.80">
    <property type="entry name" value="Glycosidases"/>
    <property type="match status" value="1"/>
</dbReference>
<evidence type="ECO:0000256" key="2">
    <source>
        <dbReference type="SAM" id="Phobius"/>
    </source>
</evidence>
<feature type="transmembrane region" description="Helical" evidence="2">
    <location>
        <begin position="695"/>
        <end position="715"/>
    </location>
</feature>
<dbReference type="PANTHER" id="PTHR12631:SF10">
    <property type="entry name" value="BETA-XYLOSIDASE-LIKE PROTEIN-RELATED"/>
    <property type="match status" value="1"/>
</dbReference>
<dbReference type="Pfam" id="PF11790">
    <property type="entry name" value="Glyco_hydro_cc"/>
    <property type="match status" value="1"/>
</dbReference>
<dbReference type="EMBL" id="CP023004">
    <property type="protein sequence ID" value="AWI10229.1"/>
    <property type="molecule type" value="Genomic_DNA"/>
</dbReference>
<dbReference type="InterPro" id="IPR024655">
    <property type="entry name" value="Asl1_glyco_hydro_catalytic"/>
</dbReference>
<keyword evidence="2" id="KW-1133">Transmembrane helix</keyword>
<name>A0A2U8E5L3_9BACT</name>
<evidence type="ECO:0000256" key="1">
    <source>
        <dbReference type="SAM" id="MobiDB-lite"/>
    </source>
</evidence>
<dbReference type="InterPro" id="IPR017853">
    <property type="entry name" value="GH"/>
</dbReference>
<organism evidence="4 5">
    <name type="scientific">Ereboglobus luteus</name>
    <dbReference type="NCBI Taxonomy" id="1796921"/>
    <lineage>
        <taxon>Bacteria</taxon>
        <taxon>Pseudomonadati</taxon>
        <taxon>Verrucomicrobiota</taxon>
        <taxon>Opitutia</taxon>
        <taxon>Opitutales</taxon>
        <taxon>Opitutaceae</taxon>
        <taxon>Ereboglobus</taxon>
    </lineage>
</organism>
<evidence type="ECO:0000259" key="3">
    <source>
        <dbReference type="Pfam" id="PF11790"/>
    </source>
</evidence>
<protein>
    <recommendedName>
        <fullName evidence="3">Asl1-like glycosyl hydrolase catalytic domain-containing protein</fullName>
    </recommendedName>
</protein>